<dbReference type="Proteomes" id="UP000185713">
    <property type="component" value="Unassembled WGS sequence"/>
</dbReference>
<protein>
    <submittedName>
        <fullName evidence="2">Uncharacterized protein</fullName>
    </submittedName>
</protein>
<name>A0A1L9C311_9EURY</name>
<evidence type="ECO:0000313" key="3">
    <source>
        <dbReference type="Proteomes" id="UP000185713"/>
    </source>
</evidence>
<gene>
    <name evidence="2" type="ORF">MPF_1429</name>
</gene>
<reference evidence="2 3" key="1">
    <citation type="submission" date="2014-12" db="EMBL/GenBank/DDBJ databases">
        <title>The genome sequence of Methanohalophilus portucalensis strain FDF1.</title>
        <authorList>
            <person name="Lai M.-C."/>
            <person name="Lai S.-J."/>
        </authorList>
    </citation>
    <scope>NUCLEOTIDE SEQUENCE [LARGE SCALE GENOMIC DNA]</scope>
    <source>
        <strain evidence="2 3">FDF-1</strain>
    </source>
</reference>
<keyword evidence="1" id="KW-0472">Membrane</keyword>
<evidence type="ECO:0000313" key="2">
    <source>
        <dbReference type="EMBL" id="OJH48929.1"/>
    </source>
</evidence>
<evidence type="ECO:0000256" key="1">
    <source>
        <dbReference type="SAM" id="Phobius"/>
    </source>
</evidence>
<sequence>MGQLTLSETRLPLFILFSGFEFCFFIFAFKRW</sequence>
<accession>A0A1L9C311</accession>
<keyword evidence="1" id="KW-1133">Transmembrane helix</keyword>
<comment type="caution">
    <text evidence="2">The sequence shown here is derived from an EMBL/GenBank/DDBJ whole genome shotgun (WGS) entry which is preliminary data.</text>
</comment>
<dbReference type="AlphaFoldDB" id="A0A1L9C311"/>
<organism evidence="2 3">
    <name type="scientific">Methanohalophilus portucalensis FDF-1</name>
    <dbReference type="NCBI Taxonomy" id="523843"/>
    <lineage>
        <taxon>Archaea</taxon>
        <taxon>Methanobacteriati</taxon>
        <taxon>Methanobacteriota</taxon>
        <taxon>Stenosarchaea group</taxon>
        <taxon>Methanomicrobia</taxon>
        <taxon>Methanosarcinales</taxon>
        <taxon>Methanosarcinaceae</taxon>
        <taxon>Methanohalophilus</taxon>
    </lineage>
</organism>
<feature type="transmembrane region" description="Helical" evidence="1">
    <location>
        <begin position="12"/>
        <end position="29"/>
    </location>
</feature>
<proteinExistence type="predicted"/>
<keyword evidence="1" id="KW-0812">Transmembrane</keyword>
<dbReference type="EMBL" id="JWTK01000004">
    <property type="protein sequence ID" value="OJH48929.1"/>
    <property type="molecule type" value="Genomic_DNA"/>
</dbReference>